<keyword evidence="2" id="KW-1185">Reference proteome</keyword>
<protein>
    <submittedName>
        <fullName evidence="1">Uncharacterized protein</fullName>
    </submittedName>
</protein>
<reference evidence="1 2" key="1">
    <citation type="submission" date="2020-11" db="EMBL/GenBank/DDBJ databases">
        <title>Erythrobacter sediminis sp. nov., a marine bacterium from a tidal flat of Garorim Bay.</title>
        <authorList>
            <person name="Kim D."/>
            <person name="Yoo Y."/>
            <person name="Kim J.-J."/>
        </authorList>
    </citation>
    <scope>NUCLEOTIDE SEQUENCE [LARGE SCALE GENOMIC DNA]</scope>
    <source>
        <strain evidence="1 2">JGD-13</strain>
    </source>
</reference>
<name>A0ABS0N2Q5_9SPHN</name>
<accession>A0ABS0N2Q5</accession>
<evidence type="ECO:0000313" key="2">
    <source>
        <dbReference type="Proteomes" id="UP000602442"/>
    </source>
</evidence>
<evidence type="ECO:0000313" key="1">
    <source>
        <dbReference type="EMBL" id="MBH5322250.1"/>
    </source>
</evidence>
<proteinExistence type="predicted"/>
<comment type="caution">
    <text evidence="1">The sequence shown here is derived from an EMBL/GenBank/DDBJ whole genome shotgun (WGS) entry which is preliminary data.</text>
</comment>
<organism evidence="1 2">
    <name type="scientific">Aurantiacibacter sediminis</name>
    <dbReference type="NCBI Taxonomy" id="2793064"/>
    <lineage>
        <taxon>Bacteria</taxon>
        <taxon>Pseudomonadati</taxon>
        <taxon>Pseudomonadota</taxon>
        <taxon>Alphaproteobacteria</taxon>
        <taxon>Sphingomonadales</taxon>
        <taxon>Erythrobacteraceae</taxon>
        <taxon>Aurantiacibacter</taxon>
    </lineage>
</organism>
<sequence length="62" mass="6130">MNSLTTIDVAQARLAAVDLFDPQAPGAGIRQLGSSQKLGRAVALASAAPRLLSLNASVGGAA</sequence>
<gene>
    <name evidence="1" type="ORF">I5L03_06585</name>
</gene>
<dbReference type="EMBL" id="JAEANY010000002">
    <property type="protein sequence ID" value="MBH5322250.1"/>
    <property type="molecule type" value="Genomic_DNA"/>
</dbReference>
<dbReference type="RefSeq" id="WP_197920954.1">
    <property type="nucleotide sequence ID" value="NZ_CAWPTA010000007.1"/>
</dbReference>
<dbReference type="Proteomes" id="UP000602442">
    <property type="component" value="Unassembled WGS sequence"/>
</dbReference>